<proteinExistence type="inferred from homology"/>
<dbReference type="Proteomes" id="UP000239735">
    <property type="component" value="Unassembled WGS sequence"/>
</dbReference>
<dbReference type="AlphaFoldDB" id="A0A2N9M7C1"/>
<evidence type="ECO:0000313" key="7">
    <source>
        <dbReference type="EMBL" id="SPE31348.1"/>
    </source>
</evidence>
<keyword evidence="4 7" id="KW-0378">Hydrolase</keyword>
<dbReference type="GO" id="GO:0004560">
    <property type="term" value="F:alpha-L-fucosidase activity"/>
    <property type="evidence" value="ECO:0007669"/>
    <property type="project" value="UniProtKB-EC"/>
</dbReference>
<dbReference type="Gene3D" id="3.20.20.80">
    <property type="entry name" value="Glycosidases"/>
    <property type="match status" value="1"/>
</dbReference>
<dbReference type="PANTHER" id="PTHR10030">
    <property type="entry name" value="ALPHA-L-FUCOSIDASE"/>
    <property type="match status" value="1"/>
</dbReference>
<feature type="domain" description="Glycoside hydrolase family 29 N-terminal" evidence="6">
    <location>
        <begin position="99"/>
        <end position="363"/>
    </location>
</feature>
<evidence type="ECO:0000256" key="2">
    <source>
        <dbReference type="ARBA" id="ARBA00012662"/>
    </source>
</evidence>
<evidence type="ECO:0000256" key="4">
    <source>
        <dbReference type="ARBA" id="ARBA00022801"/>
    </source>
</evidence>
<organism evidence="7 8">
    <name type="scientific">Candidatus Sulfuritelmatomonas gaucii</name>
    <dbReference type="NCBI Taxonomy" id="2043161"/>
    <lineage>
        <taxon>Bacteria</taxon>
        <taxon>Pseudomonadati</taxon>
        <taxon>Acidobacteriota</taxon>
        <taxon>Terriglobia</taxon>
        <taxon>Terriglobales</taxon>
        <taxon>Acidobacteriaceae</taxon>
        <taxon>Candidatus Sulfuritelmatomonas</taxon>
    </lineage>
</organism>
<dbReference type="EMBL" id="OKRB01000150">
    <property type="protein sequence ID" value="SPE31348.1"/>
    <property type="molecule type" value="Genomic_DNA"/>
</dbReference>
<dbReference type="GO" id="GO:0006004">
    <property type="term" value="P:fucose metabolic process"/>
    <property type="evidence" value="ECO:0007669"/>
    <property type="project" value="TreeGrafter"/>
</dbReference>
<dbReference type="InterPro" id="IPR000933">
    <property type="entry name" value="Glyco_hydro_29"/>
</dbReference>
<dbReference type="SMART" id="SM00812">
    <property type="entry name" value="Alpha_L_fucos"/>
    <property type="match status" value="1"/>
</dbReference>
<protein>
    <recommendedName>
        <fullName evidence="2">alpha-L-fucosidase</fullName>
        <ecNumber evidence="2">3.2.1.51</ecNumber>
    </recommendedName>
</protein>
<dbReference type="NCBIfam" id="TIGR01409">
    <property type="entry name" value="TAT_signal_seq"/>
    <property type="match status" value="1"/>
</dbReference>
<reference evidence="8" key="1">
    <citation type="submission" date="2018-02" db="EMBL/GenBank/DDBJ databases">
        <authorList>
            <person name="Hausmann B."/>
        </authorList>
    </citation>
    <scope>NUCLEOTIDE SEQUENCE [LARGE SCALE GENOMIC DNA]</scope>
    <source>
        <strain evidence="8">Peat soil MAG SbA5</strain>
    </source>
</reference>
<dbReference type="SUPFAM" id="SSF51445">
    <property type="entry name" value="(Trans)glycosidases"/>
    <property type="match status" value="1"/>
</dbReference>
<dbReference type="PANTHER" id="PTHR10030:SF37">
    <property type="entry name" value="ALPHA-L-FUCOSIDASE-RELATED"/>
    <property type="match status" value="1"/>
</dbReference>
<evidence type="ECO:0000256" key="3">
    <source>
        <dbReference type="ARBA" id="ARBA00022729"/>
    </source>
</evidence>
<dbReference type="InterPro" id="IPR019546">
    <property type="entry name" value="TAT_signal_bac_arc"/>
</dbReference>
<dbReference type="SMR" id="A0A2N9M7C1"/>
<dbReference type="InterPro" id="IPR017853">
    <property type="entry name" value="GH"/>
</dbReference>
<dbReference type="OrthoDB" id="107551at2"/>
<comment type="similarity">
    <text evidence="1">Belongs to the glycosyl hydrolase 29 family.</text>
</comment>
<evidence type="ECO:0000259" key="6">
    <source>
        <dbReference type="Pfam" id="PF01120"/>
    </source>
</evidence>
<evidence type="ECO:0000256" key="1">
    <source>
        <dbReference type="ARBA" id="ARBA00007951"/>
    </source>
</evidence>
<sequence>MIRLNMPSTANTLPSEARPCLTRRSFLKQASLGAAAVSCTSVTQMVAQKKSSNPNHDASSQRLSLNQLYAWEKLGYGMFIHFGMSTFLGNELPDGKAPAAMYAPDRLDVAQWVSVARDAGMKYAILTAKHVAGHCLWPTKNTDYSVTNSADKTDVIEKFASACRDKGVLPGLYYCSWDNHNRFGSQTPSDPTGWFAAYTTSRYQTFQTAQLTELLTQYGAIAEMWIDIPQVLGRGYRTFLYEQMASLQPGTVIMMNSGISAQDKYDVDYAWPSDLIALERSLPSGPTFNKWRQIEGKEYYMPGEVCDPIGKQWFWVEGDLPRADSALTMQFADCKARGVNLLLDVPPNNHGLIPESSIRALNRLRMNANI</sequence>
<dbReference type="GO" id="GO:0016139">
    <property type="term" value="P:glycoside catabolic process"/>
    <property type="evidence" value="ECO:0007669"/>
    <property type="project" value="TreeGrafter"/>
</dbReference>
<dbReference type="InterPro" id="IPR057739">
    <property type="entry name" value="Glyco_hydro_29_N"/>
</dbReference>
<dbReference type="EC" id="3.2.1.51" evidence="2"/>
<evidence type="ECO:0000256" key="5">
    <source>
        <dbReference type="ARBA" id="ARBA00023295"/>
    </source>
</evidence>
<accession>A0A2N9M7C1</accession>
<dbReference type="PROSITE" id="PS51318">
    <property type="entry name" value="TAT"/>
    <property type="match status" value="1"/>
</dbReference>
<keyword evidence="3" id="KW-0732">Signal</keyword>
<dbReference type="InterPro" id="IPR006311">
    <property type="entry name" value="TAT_signal"/>
</dbReference>
<dbReference type="GO" id="GO:0005764">
    <property type="term" value="C:lysosome"/>
    <property type="evidence" value="ECO:0007669"/>
    <property type="project" value="TreeGrafter"/>
</dbReference>
<evidence type="ECO:0000313" key="8">
    <source>
        <dbReference type="Proteomes" id="UP000239735"/>
    </source>
</evidence>
<gene>
    <name evidence="7" type="primary">fucA</name>
    <name evidence="7" type="ORF">SBA5_880016</name>
</gene>
<keyword evidence="5 7" id="KW-0326">Glycosidase</keyword>
<dbReference type="Pfam" id="PF01120">
    <property type="entry name" value="Alpha_L_fucos"/>
    <property type="match status" value="1"/>
</dbReference>
<name>A0A2N9M7C1_9BACT</name>